<name>A0A7D9M263_PARCT</name>
<dbReference type="SUPFAM" id="SSF56672">
    <property type="entry name" value="DNA/RNA polymerases"/>
    <property type="match status" value="1"/>
</dbReference>
<dbReference type="InterPro" id="IPR043502">
    <property type="entry name" value="DNA/RNA_pol_sf"/>
</dbReference>
<keyword evidence="2" id="KW-1185">Reference proteome</keyword>
<protein>
    <submittedName>
        <fullName evidence="1">RNA-directed DNA polymerase from mobile element jockey-like</fullName>
    </submittedName>
</protein>
<organism evidence="1 2">
    <name type="scientific">Paramuricea clavata</name>
    <name type="common">Red gorgonian</name>
    <name type="synonym">Violescent sea-whip</name>
    <dbReference type="NCBI Taxonomy" id="317549"/>
    <lineage>
        <taxon>Eukaryota</taxon>
        <taxon>Metazoa</taxon>
        <taxon>Cnidaria</taxon>
        <taxon>Anthozoa</taxon>
        <taxon>Octocorallia</taxon>
        <taxon>Malacalcyonacea</taxon>
        <taxon>Plexauridae</taxon>
        <taxon>Paramuricea</taxon>
    </lineage>
</organism>
<dbReference type="PROSITE" id="PS50878">
    <property type="entry name" value="RT_POL"/>
    <property type="match status" value="1"/>
</dbReference>
<dbReference type="OrthoDB" id="7537227at2759"/>
<dbReference type="EMBL" id="CACRXK020032239">
    <property type="protein sequence ID" value="CAB4043383.1"/>
    <property type="molecule type" value="Genomic_DNA"/>
</dbReference>
<dbReference type="SUPFAM" id="SSF48371">
    <property type="entry name" value="ARM repeat"/>
    <property type="match status" value="1"/>
</dbReference>
<sequence length="192" mass="21226">GVVQLAIALSEEKEDHILAATAWALGQIGRHTPEHAKAVAVANVLPRLLQLYLKTGSSEDLQAKVDITDKWYSNMDNGLINAILFIDLKKAFDTIDHEILLNKLSRYGFKCKTIELFRDYLTGRTQITVVNNIPSDSSDITCGVPQGSILGPLLFLLYINDLPNCNLISDGHLYADDTSLTYADNDINQLLP</sequence>
<gene>
    <name evidence="1" type="ORF">PACLA_8A046578</name>
</gene>
<proteinExistence type="predicted"/>
<dbReference type="GO" id="GO:0003964">
    <property type="term" value="F:RNA-directed DNA polymerase activity"/>
    <property type="evidence" value="ECO:0007669"/>
    <property type="project" value="UniProtKB-KW"/>
</dbReference>
<feature type="non-terminal residue" evidence="1">
    <location>
        <position position="1"/>
    </location>
</feature>
<dbReference type="PANTHER" id="PTHR33332">
    <property type="entry name" value="REVERSE TRANSCRIPTASE DOMAIN-CONTAINING PROTEIN"/>
    <property type="match status" value="1"/>
</dbReference>
<dbReference type="InterPro" id="IPR000477">
    <property type="entry name" value="RT_dom"/>
</dbReference>
<dbReference type="InterPro" id="IPR016024">
    <property type="entry name" value="ARM-type_fold"/>
</dbReference>
<keyword evidence="1" id="KW-0548">Nucleotidyltransferase</keyword>
<keyword evidence="1" id="KW-0808">Transferase</keyword>
<evidence type="ECO:0000313" key="2">
    <source>
        <dbReference type="Proteomes" id="UP001152795"/>
    </source>
</evidence>
<dbReference type="Gene3D" id="1.25.10.10">
    <property type="entry name" value="Leucine-rich Repeat Variant"/>
    <property type="match status" value="1"/>
</dbReference>
<dbReference type="Pfam" id="PF00078">
    <property type="entry name" value="RVT_1"/>
    <property type="match status" value="1"/>
</dbReference>
<dbReference type="AlphaFoldDB" id="A0A7D9M263"/>
<reference evidence="1" key="1">
    <citation type="submission" date="2020-04" db="EMBL/GenBank/DDBJ databases">
        <authorList>
            <person name="Alioto T."/>
            <person name="Alioto T."/>
            <person name="Gomez Garrido J."/>
        </authorList>
    </citation>
    <scope>NUCLEOTIDE SEQUENCE</scope>
    <source>
        <strain evidence="1">A484AB</strain>
    </source>
</reference>
<comment type="caution">
    <text evidence="1">The sequence shown here is derived from an EMBL/GenBank/DDBJ whole genome shotgun (WGS) entry which is preliminary data.</text>
</comment>
<evidence type="ECO:0000313" key="1">
    <source>
        <dbReference type="EMBL" id="CAB4043383.1"/>
    </source>
</evidence>
<accession>A0A7D9M263</accession>
<feature type="non-terminal residue" evidence="1">
    <location>
        <position position="192"/>
    </location>
</feature>
<dbReference type="InterPro" id="IPR011989">
    <property type="entry name" value="ARM-like"/>
</dbReference>
<dbReference type="Proteomes" id="UP001152795">
    <property type="component" value="Unassembled WGS sequence"/>
</dbReference>
<keyword evidence="1" id="KW-0695">RNA-directed DNA polymerase</keyword>